<reference evidence="1" key="1">
    <citation type="submission" date="2018-01" db="EMBL/GenBank/DDBJ databases">
        <title>An insight into the sialome of Amazonian anophelines.</title>
        <authorList>
            <person name="Ribeiro J.M."/>
            <person name="Scarpassa V."/>
            <person name="Calvo E."/>
        </authorList>
    </citation>
    <scope>NUCLEOTIDE SEQUENCE</scope>
    <source>
        <tissue evidence="1">Salivary glands</tissue>
    </source>
</reference>
<evidence type="ECO:0000313" key="1">
    <source>
        <dbReference type="EMBL" id="MBW31523.1"/>
    </source>
</evidence>
<accession>A0A2M3ZSQ1</accession>
<sequence length="100" mass="11348">MLLLLFHPIRQKMKVVVVVVMMVMVIMKTVADRCRPLGHRAAVQCHFHGQLRRGGIDDLGTLILDHGLRQLHDRREPLFIALVSDFDGKLNVLVGLKSQD</sequence>
<proteinExistence type="predicted"/>
<organism evidence="1">
    <name type="scientific">Anopheles braziliensis</name>
    <dbReference type="NCBI Taxonomy" id="58242"/>
    <lineage>
        <taxon>Eukaryota</taxon>
        <taxon>Metazoa</taxon>
        <taxon>Ecdysozoa</taxon>
        <taxon>Arthropoda</taxon>
        <taxon>Hexapoda</taxon>
        <taxon>Insecta</taxon>
        <taxon>Pterygota</taxon>
        <taxon>Neoptera</taxon>
        <taxon>Endopterygota</taxon>
        <taxon>Diptera</taxon>
        <taxon>Nematocera</taxon>
        <taxon>Culicoidea</taxon>
        <taxon>Culicidae</taxon>
        <taxon>Anophelinae</taxon>
        <taxon>Anopheles</taxon>
    </lineage>
</organism>
<dbReference type="AlphaFoldDB" id="A0A2M3ZSQ1"/>
<dbReference type="EMBL" id="GGFM01010772">
    <property type="protein sequence ID" value="MBW31523.1"/>
    <property type="molecule type" value="Transcribed_RNA"/>
</dbReference>
<protein>
    <submittedName>
        <fullName evidence="1">Putative secreted peptide</fullName>
    </submittedName>
</protein>
<name>A0A2M3ZSQ1_9DIPT</name>